<dbReference type="PANTHER" id="PTHR47073">
    <property type="entry name" value="PROTEIN ANTI-SILENCING 1"/>
    <property type="match status" value="1"/>
</dbReference>
<protein>
    <recommendedName>
        <fullName evidence="1">BAH domain-containing protein</fullName>
    </recommendedName>
</protein>
<sequence>MAEEEEMEYQFAWGRKRGMGGKKRDIQFYASFTFDGDDYALNDAVCLQTETGAEPHIGKLIKIWENRDKSRKIKVQWFFRPSEIHKYLQLQGIQAKDNELFLACGDGKGFANVNPLEAIVGKCSVVCISKDTENPESSDEPMVDFVFHRYFDVVKLKVVDQIDDKTAESEVKND</sequence>
<gene>
    <name evidence="2" type="ORF">Fmac_032110</name>
</gene>
<dbReference type="Proteomes" id="UP001603857">
    <property type="component" value="Unassembled WGS sequence"/>
</dbReference>
<dbReference type="Gene3D" id="2.30.30.490">
    <property type="match status" value="1"/>
</dbReference>
<evidence type="ECO:0000313" key="2">
    <source>
        <dbReference type="EMBL" id="KAL2318234.1"/>
    </source>
</evidence>
<dbReference type="InterPro" id="IPR001025">
    <property type="entry name" value="BAH_dom"/>
</dbReference>
<feature type="domain" description="BAH" evidence="1">
    <location>
        <begin position="37"/>
        <end position="162"/>
    </location>
</feature>
<keyword evidence="3" id="KW-1185">Reference proteome</keyword>
<organism evidence="2 3">
    <name type="scientific">Flemingia macrophylla</name>
    <dbReference type="NCBI Taxonomy" id="520843"/>
    <lineage>
        <taxon>Eukaryota</taxon>
        <taxon>Viridiplantae</taxon>
        <taxon>Streptophyta</taxon>
        <taxon>Embryophyta</taxon>
        <taxon>Tracheophyta</taxon>
        <taxon>Spermatophyta</taxon>
        <taxon>Magnoliopsida</taxon>
        <taxon>eudicotyledons</taxon>
        <taxon>Gunneridae</taxon>
        <taxon>Pentapetalae</taxon>
        <taxon>rosids</taxon>
        <taxon>fabids</taxon>
        <taxon>Fabales</taxon>
        <taxon>Fabaceae</taxon>
        <taxon>Papilionoideae</taxon>
        <taxon>50 kb inversion clade</taxon>
        <taxon>NPAAA clade</taxon>
        <taxon>indigoferoid/millettioid clade</taxon>
        <taxon>Phaseoleae</taxon>
        <taxon>Flemingia</taxon>
    </lineage>
</organism>
<dbReference type="PANTHER" id="PTHR47073:SF2">
    <property type="entry name" value="PROTEIN ANTI-SILENCING 1"/>
    <property type="match status" value="1"/>
</dbReference>
<dbReference type="AlphaFoldDB" id="A0ABD1L3Y9"/>
<dbReference type="EMBL" id="JBGMDY010000011">
    <property type="protein sequence ID" value="KAL2318234.1"/>
    <property type="molecule type" value="Genomic_DNA"/>
</dbReference>
<dbReference type="PROSITE" id="PS51038">
    <property type="entry name" value="BAH"/>
    <property type="match status" value="1"/>
</dbReference>
<proteinExistence type="predicted"/>
<dbReference type="InterPro" id="IPR043151">
    <property type="entry name" value="BAH_sf"/>
</dbReference>
<comment type="caution">
    <text evidence="2">The sequence shown here is derived from an EMBL/GenBank/DDBJ whole genome shotgun (WGS) entry which is preliminary data.</text>
</comment>
<name>A0ABD1L3Y9_9FABA</name>
<dbReference type="FunFam" id="2.30.30.490:FF:000017">
    <property type="entry name" value="Bromo-adjacent homology (BAH) domain-containing protein"/>
    <property type="match status" value="1"/>
</dbReference>
<dbReference type="SMART" id="SM00439">
    <property type="entry name" value="BAH"/>
    <property type="match status" value="1"/>
</dbReference>
<evidence type="ECO:0000313" key="3">
    <source>
        <dbReference type="Proteomes" id="UP001603857"/>
    </source>
</evidence>
<accession>A0ABD1L3Y9</accession>
<dbReference type="Pfam" id="PF01426">
    <property type="entry name" value="BAH"/>
    <property type="match status" value="1"/>
</dbReference>
<evidence type="ECO:0000259" key="1">
    <source>
        <dbReference type="PROSITE" id="PS51038"/>
    </source>
</evidence>
<reference evidence="2 3" key="1">
    <citation type="submission" date="2024-08" db="EMBL/GenBank/DDBJ databases">
        <title>Insights into the chromosomal genome structure of Flemingia macrophylla.</title>
        <authorList>
            <person name="Ding Y."/>
            <person name="Zhao Y."/>
            <person name="Bi W."/>
            <person name="Wu M."/>
            <person name="Zhao G."/>
            <person name="Gong Y."/>
            <person name="Li W."/>
            <person name="Zhang P."/>
        </authorList>
    </citation>
    <scope>NUCLEOTIDE SEQUENCE [LARGE SCALE GENOMIC DNA]</scope>
    <source>
        <strain evidence="2">DYQJB</strain>
        <tissue evidence="2">Leaf</tissue>
    </source>
</reference>